<proteinExistence type="predicted"/>
<dbReference type="Proteomes" id="UP000197032">
    <property type="component" value="Unassembled WGS sequence"/>
</dbReference>
<dbReference type="AlphaFoldDB" id="A0A1Z5HWJ6"/>
<dbReference type="Gene3D" id="3.40.50.11440">
    <property type="match status" value="1"/>
</dbReference>
<feature type="domain" description="LarA-like N-terminal" evidence="1">
    <location>
        <begin position="32"/>
        <end position="148"/>
    </location>
</feature>
<dbReference type="RefSeq" id="WP_088554855.1">
    <property type="nucleotide sequence ID" value="NZ_BDGJ01000168.1"/>
</dbReference>
<keyword evidence="3" id="KW-1185">Reference proteome</keyword>
<dbReference type="EMBL" id="BDGJ01000168">
    <property type="protein sequence ID" value="GAW93788.1"/>
    <property type="molecule type" value="Genomic_DNA"/>
</dbReference>
<evidence type="ECO:0000313" key="3">
    <source>
        <dbReference type="Proteomes" id="UP000197032"/>
    </source>
</evidence>
<comment type="caution">
    <text evidence="2">The sequence shown here is derived from an EMBL/GenBank/DDBJ whole genome shotgun (WGS) entry which is preliminary data.</text>
</comment>
<dbReference type="GO" id="GO:0050043">
    <property type="term" value="F:lactate racemase activity"/>
    <property type="evidence" value="ECO:0007669"/>
    <property type="project" value="InterPro"/>
</dbReference>
<name>A0A1Z5HWJ6_9FIRM</name>
<accession>A0A1Z5HWJ6</accession>
<dbReference type="Pfam" id="PF09861">
    <property type="entry name" value="Lar_N"/>
    <property type="match status" value="1"/>
</dbReference>
<protein>
    <recommendedName>
        <fullName evidence="1">LarA-like N-terminal domain-containing protein</fullName>
    </recommendedName>
</protein>
<organism evidence="2 3">
    <name type="scientific">Calderihabitans maritimus</name>
    <dbReference type="NCBI Taxonomy" id="1246530"/>
    <lineage>
        <taxon>Bacteria</taxon>
        <taxon>Bacillati</taxon>
        <taxon>Bacillota</taxon>
        <taxon>Clostridia</taxon>
        <taxon>Neomoorellales</taxon>
        <taxon>Calderihabitantaceae</taxon>
        <taxon>Calderihabitans</taxon>
    </lineage>
</organism>
<evidence type="ECO:0000313" key="2">
    <source>
        <dbReference type="EMBL" id="GAW93788.1"/>
    </source>
</evidence>
<reference evidence="3" key="1">
    <citation type="journal article" date="2017" name="Appl. Environ. Microbiol.">
        <title>Genomic analysis of Calderihabitans maritimus KKC1, a thermophilic hydrogenogenic carboxydotrophic bacterium isolated from marine sediment.</title>
        <authorList>
            <person name="Omae K."/>
            <person name="Yoneda Y."/>
            <person name="Fukuyama Y."/>
            <person name="Yoshida T."/>
            <person name="Sako Y."/>
        </authorList>
    </citation>
    <scope>NUCLEOTIDE SEQUENCE [LARGE SCALE GENOMIC DNA]</scope>
    <source>
        <strain evidence="3">KKC1</strain>
    </source>
</reference>
<dbReference type="OrthoDB" id="9788398at2"/>
<evidence type="ECO:0000259" key="1">
    <source>
        <dbReference type="Pfam" id="PF09861"/>
    </source>
</evidence>
<gene>
    <name evidence="2" type="ORF">KKC1_29150</name>
</gene>
<sequence length="417" mass="45401">MCRFPRVVKIKQRFDTPKLDDVEGRVEAEIAKVRDRIRPAARIAVAVGSRGIRNLQKIVATVVNKIKEAGGEPFIIPAMGSHGGATVEGQKEVLASYGITEDALGVPVVSNMATVQIGETARGIPVFFDRVAAEADGIVVINRVKPHTDFHGRVESGLLKMLAIGLGKQKGAEMIHSYGIAGLRELIPQAANVILKKMPVLFGLAILENAEDDTADIVALRAEEIEAQEPVLLERARLLMPRLPVQRLDVLVVEEMGKNISGVGLDPNITGRIGIRQQRDAEAPIISRVVVLDLTEESHGNALGMGLADVITRRFRNKVDLSTTYANVITSGFLERGFIPLVMPSDQEAIDLALRTCGRRVEPATARLMLIKNTLELGELYVSTALLPEVEQNPQVEILEGPVPLIFNEDGELIIRI</sequence>
<dbReference type="InterPro" id="IPR018657">
    <property type="entry name" value="LarA-like_N"/>
</dbReference>